<sequence length="372" mass="37194">MSQTSRALTVTFAAAVVAGACNFLSSGAGQTTSNLANVAGGIACPALSSGGDALGVKYTAKAELNAKVGAFVQAAKDLQRLAVQWDAEVTSACRKIGADIGVNPAAMQPNQNATASQAACGAVAAKVQGLLKGGVKIEADYTPPKCEVDASARARCDGRCKVEVDPGEIVAQCTPAKLSGRCQGTCKGQCDGRCSGQCQGNCAVKDAQGRCAGKCEGTCTGQCDATCHASCQGTWQAPKCEGRVTPPKVDADCKASCEASVKFSAQCSKPRLEVKTSSNAQALGKLVASLSANLPVLLTAQIKLGREIAGEVQTLVRLGGELRGKLQGAGEQAIACITASASAVATASVSINVSFKASASVSGAVGASGKAG</sequence>
<dbReference type="Proteomes" id="UP000199400">
    <property type="component" value="Unassembled WGS sequence"/>
</dbReference>
<organism evidence="2 3">
    <name type="scientific">Nannocystis exedens</name>
    <dbReference type="NCBI Taxonomy" id="54"/>
    <lineage>
        <taxon>Bacteria</taxon>
        <taxon>Pseudomonadati</taxon>
        <taxon>Myxococcota</taxon>
        <taxon>Polyangia</taxon>
        <taxon>Nannocystales</taxon>
        <taxon>Nannocystaceae</taxon>
        <taxon>Nannocystis</taxon>
    </lineage>
</organism>
<name>A0A1I2DP76_9BACT</name>
<dbReference type="STRING" id="54.SAMN02745121_05620"/>
<reference evidence="3" key="1">
    <citation type="submission" date="2016-10" db="EMBL/GenBank/DDBJ databases">
        <authorList>
            <person name="Varghese N."/>
            <person name="Submissions S."/>
        </authorList>
    </citation>
    <scope>NUCLEOTIDE SEQUENCE [LARGE SCALE GENOMIC DNA]</scope>
    <source>
        <strain evidence="3">ATCC 25963</strain>
    </source>
</reference>
<dbReference type="AlphaFoldDB" id="A0A1I2DP76"/>
<evidence type="ECO:0000313" key="3">
    <source>
        <dbReference type="Proteomes" id="UP000199400"/>
    </source>
</evidence>
<dbReference type="RefSeq" id="WP_096327313.1">
    <property type="nucleotide sequence ID" value="NZ_FOMX01000020.1"/>
</dbReference>
<dbReference type="PROSITE" id="PS51257">
    <property type="entry name" value="PROKAR_LIPOPROTEIN"/>
    <property type="match status" value="1"/>
</dbReference>
<feature type="signal peptide" evidence="1">
    <location>
        <begin position="1"/>
        <end position="28"/>
    </location>
</feature>
<dbReference type="OrthoDB" id="5495194at2"/>
<evidence type="ECO:0000313" key="2">
    <source>
        <dbReference type="EMBL" id="SFE81750.1"/>
    </source>
</evidence>
<protein>
    <submittedName>
        <fullName evidence="2">Uncharacterized protein</fullName>
    </submittedName>
</protein>
<keyword evidence="3" id="KW-1185">Reference proteome</keyword>
<accession>A0A1I2DP76</accession>
<proteinExistence type="predicted"/>
<evidence type="ECO:0000256" key="1">
    <source>
        <dbReference type="SAM" id="SignalP"/>
    </source>
</evidence>
<gene>
    <name evidence="2" type="ORF">SAMN02745121_05620</name>
</gene>
<keyword evidence="1" id="KW-0732">Signal</keyword>
<feature type="chain" id="PRO_5011543546" evidence="1">
    <location>
        <begin position="29"/>
        <end position="372"/>
    </location>
</feature>
<dbReference type="EMBL" id="FOMX01000020">
    <property type="protein sequence ID" value="SFE81750.1"/>
    <property type="molecule type" value="Genomic_DNA"/>
</dbReference>